<comment type="caution">
    <text evidence="2">The sequence shown here is derived from an EMBL/GenBank/DDBJ whole genome shotgun (WGS) entry which is preliminary data.</text>
</comment>
<evidence type="ECO:0000259" key="1">
    <source>
        <dbReference type="Pfam" id="PF13175"/>
    </source>
</evidence>
<dbReference type="InterPro" id="IPR041685">
    <property type="entry name" value="AAA_GajA/Old/RecF-like"/>
</dbReference>
<reference evidence="2 3" key="1">
    <citation type="submission" date="2020-08" db="EMBL/GenBank/DDBJ databases">
        <authorList>
            <person name="Criscuolo A."/>
        </authorList>
    </citation>
    <scope>NUCLEOTIDE SEQUENCE [LARGE SCALE GENOMIC DNA]</scope>
    <source>
        <strain evidence="2">CIP111764</strain>
    </source>
</reference>
<dbReference type="AlphaFoldDB" id="A0A7U7ERX0"/>
<organism evidence="2 3">
    <name type="scientific">Zestomonas carbonaria</name>
    <dbReference type="NCBI Taxonomy" id="2762745"/>
    <lineage>
        <taxon>Bacteria</taxon>
        <taxon>Pseudomonadati</taxon>
        <taxon>Pseudomonadota</taxon>
        <taxon>Gammaproteobacteria</taxon>
        <taxon>Pseudomonadales</taxon>
        <taxon>Pseudomonadaceae</taxon>
        <taxon>Zestomonas</taxon>
    </lineage>
</organism>
<accession>A0A7U7ERX0</accession>
<dbReference type="RefSeq" id="WP_187673283.1">
    <property type="nucleotide sequence ID" value="NZ_CAJFCI010000080.1"/>
</dbReference>
<dbReference type="SUPFAM" id="SSF52540">
    <property type="entry name" value="P-loop containing nucleoside triphosphate hydrolases"/>
    <property type="match status" value="1"/>
</dbReference>
<name>A0A7U7ERX0_9GAMM</name>
<dbReference type="EMBL" id="CAJFCI010000080">
    <property type="protein sequence ID" value="CAD5109984.1"/>
    <property type="molecule type" value="Genomic_DNA"/>
</dbReference>
<dbReference type="InterPro" id="IPR051396">
    <property type="entry name" value="Bact_Antivir_Def_Nuclease"/>
</dbReference>
<dbReference type="Proteomes" id="UP000583387">
    <property type="component" value="Unassembled WGS sequence"/>
</dbReference>
<protein>
    <submittedName>
        <fullName evidence="2">DNA replication and repair protein RecF</fullName>
    </submittedName>
</protein>
<keyword evidence="3" id="KW-1185">Reference proteome</keyword>
<dbReference type="Gene3D" id="3.40.50.300">
    <property type="entry name" value="P-loop containing nucleotide triphosphate hydrolases"/>
    <property type="match status" value="1"/>
</dbReference>
<feature type="domain" description="Endonuclease GajA/Old nuclease/RecF-like AAA" evidence="1">
    <location>
        <begin position="184"/>
        <end position="327"/>
    </location>
</feature>
<dbReference type="Pfam" id="PF13175">
    <property type="entry name" value="AAA_15"/>
    <property type="match status" value="2"/>
</dbReference>
<evidence type="ECO:0000313" key="2">
    <source>
        <dbReference type="EMBL" id="CAD5109984.1"/>
    </source>
</evidence>
<feature type="domain" description="Endonuclease GajA/Old nuclease/RecF-like AAA" evidence="1">
    <location>
        <begin position="1"/>
        <end position="49"/>
    </location>
</feature>
<gene>
    <name evidence="2" type="primary">recF_2</name>
    <name evidence="2" type="ORF">PSEWESI4_04300</name>
</gene>
<sequence>MRITKITIQNFRSIQHAEFTPSVFNVFAGQNNHGKTNFFEAIEWFYTGSGDLGQIAYRRDRANEVSVEIEYSGILAGIDAVKNEGTRTKFSNFADGRDVLRVIRTSREPSKRLLWDEGKGEWTAKNFAGFDKAFNDCVPRLQYVATRARLSDVSKWGKKTPIGEMLSGVLNAILETSAPYRDFKAKFDELFTGEGSEVKQELDKLAGKVKEYLEQQFPECTKIGFGVTPPIFDDLLKSFETAVDDGIETLAEEKGDGMQRALMLAILKTYSDHRRDADELGKRFLFLIDEAELHLHPTAQRQLKLALLQLAKNGDQVFINTHSSVLVADDIEGQAIWRIAKNLGATTINEVGAEDKPDLVFELLGGSPADLLFPKNFLVVEGASEDHFLSRVLQRFYRDQPWVKVIRAEGDHEMQRRSMHALNVAFTPLYQTPVYATRFVVLCDKPHADRQRDFEQFLNAYDALSQSGQIIVSPFGALEECYPAPWRKTADEVRAMTSKDKTALATEVGLNISKVEFEQEMPHIFKAFEAAWARAHR</sequence>
<proteinExistence type="predicted"/>
<dbReference type="PANTHER" id="PTHR43581">
    <property type="entry name" value="ATP/GTP PHOSPHATASE"/>
    <property type="match status" value="1"/>
</dbReference>
<dbReference type="PANTHER" id="PTHR43581:SF4">
    <property type="entry name" value="ATP_GTP PHOSPHATASE"/>
    <property type="match status" value="1"/>
</dbReference>
<evidence type="ECO:0000313" key="3">
    <source>
        <dbReference type="Proteomes" id="UP000583387"/>
    </source>
</evidence>
<dbReference type="InterPro" id="IPR027417">
    <property type="entry name" value="P-loop_NTPase"/>
</dbReference>